<dbReference type="Proteomes" id="UP001392318">
    <property type="component" value="Unassembled WGS sequence"/>
</dbReference>
<evidence type="ECO:0000313" key="2">
    <source>
        <dbReference type="Proteomes" id="UP001392318"/>
    </source>
</evidence>
<gene>
    <name evidence="1" type="ORF">VSR83_12145</name>
</gene>
<name>A0ACC6RGW7_9BURK</name>
<organism evidence="1 2">
    <name type="scientific">Paraburkholderia unamae</name>
    <dbReference type="NCBI Taxonomy" id="219649"/>
    <lineage>
        <taxon>Bacteria</taxon>
        <taxon>Pseudomonadati</taxon>
        <taxon>Pseudomonadota</taxon>
        <taxon>Betaproteobacteria</taxon>
        <taxon>Burkholderiales</taxon>
        <taxon>Burkholderiaceae</taxon>
        <taxon>Paraburkholderia</taxon>
    </lineage>
</organism>
<keyword evidence="2" id="KW-1185">Reference proteome</keyword>
<dbReference type="EMBL" id="JAYMRU010000007">
    <property type="protein sequence ID" value="MEM5400834.1"/>
    <property type="molecule type" value="Genomic_DNA"/>
</dbReference>
<reference evidence="1" key="1">
    <citation type="submission" date="2024-01" db="EMBL/GenBank/DDBJ databases">
        <title>The diversity of rhizobia nodulating Mimosa spp. in eleven states of Brazil covering several biomes is determined by host plant, location, and edaphic factors.</title>
        <authorList>
            <person name="Rouws L."/>
            <person name="Barauna A."/>
            <person name="Beukes C."/>
            <person name="De Faria S.M."/>
            <person name="Gross E."/>
            <person name="Dos Reis Junior F.B."/>
            <person name="Simon M."/>
            <person name="Maluk M."/>
            <person name="Odee D.W."/>
            <person name="Kenicer G."/>
            <person name="Young J.P.W."/>
            <person name="Reis V.M."/>
            <person name="Zilli J."/>
            <person name="James E.K."/>
        </authorList>
    </citation>
    <scope>NUCLEOTIDE SEQUENCE</scope>
    <source>
        <strain evidence="1">JPY452</strain>
    </source>
</reference>
<proteinExistence type="predicted"/>
<accession>A0ACC6RGW7</accession>
<protein>
    <submittedName>
        <fullName evidence="1">Uncharacterized protein</fullName>
    </submittedName>
</protein>
<comment type="caution">
    <text evidence="1">The sequence shown here is derived from an EMBL/GenBank/DDBJ whole genome shotgun (WGS) entry which is preliminary data.</text>
</comment>
<evidence type="ECO:0000313" key="1">
    <source>
        <dbReference type="EMBL" id="MEM5400834.1"/>
    </source>
</evidence>
<sequence>MKLFDDEGEAVEVSEADVVGHTHDIESITNALWTRAYEAFDADGTSIGVVRAHDISMARRMVTMAEWDWQSIRPAHTVH</sequence>